<feature type="region of interest" description="Disordered" evidence="1">
    <location>
        <begin position="25"/>
        <end position="78"/>
    </location>
</feature>
<feature type="signal peptide" evidence="2">
    <location>
        <begin position="1"/>
        <end position="17"/>
    </location>
</feature>
<name>A0A6A4TRP9_SCOMX</name>
<dbReference type="AlphaFoldDB" id="A0A6A4TRP9"/>
<protein>
    <recommendedName>
        <fullName evidence="5">Secreted protein</fullName>
    </recommendedName>
</protein>
<evidence type="ECO:0000313" key="3">
    <source>
        <dbReference type="EMBL" id="KAF0047579.1"/>
    </source>
</evidence>
<dbReference type="EMBL" id="VEVO01000001">
    <property type="protein sequence ID" value="KAF0047579.1"/>
    <property type="molecule type" value="Genomic_DNA"/>
</dbReference>
<feature type="chain" id="PRO_5025498155" description="Secreted protein" evidence="2">
    <location>
        <begin position="18"/>
        <end position="78"/>
    </location>
</feature>
<evidence type="ECO:0000256" key="1">
    <source>
        <dbReference type="SAM" id="MobiDB-lite"/>
    </source>
</evidence>
<accession>A0A6A4TRP9</accession>
<evidence type="ECO:0008006" key="5">
    <source>
        <dbReference type="Google" id="ProtNLM"/>
    </source>
</evidence>
<evidence type="ECO:0000256" key="2">
    <source>
        <dbReference type="SAM" id="SignalP"/>
    </source>
</evidence>
<gene>
    <name evidence="3" type="ORF">F2P81_001212</name>
</gene>
<feature type="compositionally biased region" description="Polar residues" evidence="1">
    <location>
        <begin position="36"/>
        <end position="78"/>
    </location>
</feature>
<comment type="caution">
    <text evidence="3">The sequence shown here is derived from an EMBL/GenBank/DDBJ whole genome shotgun (WGS) entry which is preliminary data.</text>
</comment>
<keyword evidence="2" id="KW-0732">Signal</keyword>
<organism evidence="3 4">
    <name type="scientific">Scophthalmus maximus</name>
    <name type="common">Turbot</name>
    <name type="synonym">Psetta maxima</name>
    <dbReference type="NCBI Taxonomy" id="52904"/>
    <lineage>
        <taxon>Eukaryota</taxon>
        <taxon>Metazoa</taxon>
        <taxon>Chordata</taxon>
        <taxon>Craniata</taxon>
        <taxon>Vertebrata</taxon>
        <taxon>Euteleostomi</taxon>
        <taxon>Actinopterygii</taxon>
        <taxon>Neopterygii</taxon>
        <taxon>Teleostei</taxon>
        <taxon>Neoteleostei</taxon>
        <taxon>Acanthomorphata</taxon>
        <taxon>Carangaria</taxon>
        <taxon>Pleuronectiformes</taxon>
        <taxon>Pleuronectoidei</taxon>
        <taxon>Scophthalmidae</taxon>
        <taxon>Scophthalmus</taxon>
    </lineage>
</organism>
<dbReference type="Proteomes" id="UP000438429">
    <property type="component" value="Unassembled WGS sequence"/>
</dbReference>
<evidence type="ECO:0000313" key="4">
    <source>
        <dbReference type="Proteomes" id="UP000438429"/>
    </source>
</evidence>
<reference evidence="3 4" key="1">
    <citation type="submission" date="2019-06" db="EMBL/GenBank/DDBJ databases">
        <title>Draft genomes of female and male turbot (Scophthalmus maximus).</title>
        <authorList>
            <person name="Xu H."/>
            <person name="Xu X.-W."/>
            <person name="Shao C."/>
            <person name="Chen S."/>
        </authorList>
    </citation>
    <scope>NUCLEOTIDE SEQUENCE [LARGE SCALE GENOMIC DNA]</scope>
    <source>
        <strain evidence="3">Ysfricsl-2016a</strain>
        <tissue evidence="3">Blood</tissue>
    </source>
</reference>
<sequence length="78" mass="8675">MRMLFLPGVFMNSFTLGLKVVACSKHTKPPDRDENQTGSQVLSGNRTSGTSDVKRQTQSLSRRQISKDTATNPLYRTS</sequence>
<proteinExistence type="predicted"/>